<dbReference type="AlphaFoldDB" id="A0A1H2XV92"/>
<proteinExistence type="predicted"/>
<sequence length="59" mass="6592">MKAMAQGQYKKLLMKKVRKGRKGYPIATVAFYSPDNTIATKLVCGIIETEGAELELMKK</sequence>
<gene>
    <name evidence="1" type="ORF">SAMN05421882_104318</name>
</gene>
<dbReference type="EMBL" id="FNNH01000043">
    <property type="protein sequence ID" value="SDW96882.1"/>
    <property type="molecule type" value="Genomic_DNA"/>
</dbReference>
<protein>
    <submittedName>
        <fullName evidence="1">Uncharacterized protein</fullName>
    </submittedName>
</protein>
<organism evidence="1 2">
    <name type="scientific">Nitrosomonas communis</name>
    <dbReference type="NCBI Taxonomy" id="44574"/>
    <lineage>
        <taxon>Bacteria</taxon>
        <taxon>Pseudomonadati</taxon>
        <taxon>Pseudomonadota</taxon>
        <taxon>Betaproteobacteria</taxon>
        <taxon>Nitrosomonadales</taxon>
        <taxon>Nitrosomonadaceae</taxon>
        <taxon>Nitrosomonas</taxon>
    </lineage>
</organism>
<dbReference type="Proteomes" id="UP000183454">
    <property type="component" value="Unassembled WGS sequence"/>
</dbReference>
<evidence type="ECO:0000313" key="1">
    <source>
        <dbReference type="EMBL" id="SDW96882.1"/>
    </source>
</evidence>
<name>A0A1H2XV92_9PROT</name>
<accession>A0A1H2XV92</accession>
<reference evidence="1 2" key="1">
    <citation type="submission" date="2016-10" db="EMBL/GenBank/DDBJ databases">
        <authorList>
            <person name="de Groot N.N."/>
        </authorList>
    </citation>
    <scope>NUCLEOTIDE SEQUENCE [LARGE SCALE GENOMIC DNA]</scope>
    <source>
        <strain evidence="1 2">Nm110</strain>
    </source>
</reference>
<evidence type="ECO:0000313" key="2">
    <source>
        <dbReference type="Proteomes" id="UP000183454"/>
    </source>
</evidence>